<sequence length="192" mass="21104">MASPTTRFAVATLLFFSLFLVPQMQIQALDPTPVGVQGVADLVDNDNVDGVTGSDVAGFFGVESLLHSPLDLSLVGDAVIVKHRQNWDLDNRYHISKSNQTNSACTMQPNGKAELDNRDEGNTNRDNKCKLVKLGSITQTQKANNTQSWKSHYETCAAHPTEYPSSSITPALSLLDLEAVRAFRAMRKREKL</sequence>
<proteinExistence type="predicted"/>
<comment type="caution">
    <text evidence="3">The sequence shown here is derived from an EMBL/GenBank/DDBJ whole genome shotgun (WGS) entry which is preliminary data.</text>
</comment>
<reference evidence="3" key="1">
    <citation type="submission" date="2022-04" db="EMBL/GenBank/DDBJ databases">
        <title>Carnegiea gigantea Genome sequencing and assembly v2.</title>
        <authorList>
            <person name="Copetti D."/>
            <person name="Sanderson M.J."/>
            <person name="Burquez A."/>
            <person name="Wojciechowski M.F."/>
        </authorList>
    </citation>
    <scope>NUCLEOTIDE SEQUENCE</scope>
    <source>
        <strain evidence="3">SGP5-SGP5p</strain>
        <tissue evidence="3">Aerial part</tissue>
    </source>
</reference>
<evidence type="ECO:0000256" key="2">
    <source>
        <dbReference type="SAM" id="SignalP"/>
    </source>
</evidence>
<dbReference type="EMBL" id="JAKOGI010000039">
    <property type="protein sequence ID" value="KAJ8447352.1"/>
    <property type="molecule type" value="Genomic_DNA"/>
</dbReference>
<feature type="compositionally biased region" description="Basic and acidic residues" evidence="1">
    <location>
        <begin position="113"/>
        <end position="126"/>
    </location>
</feature>
<accession>A0A9Q1KQ46</accession>
<dbReference type="AlphaFoldDB" id="A0A9Q1KQ46"/>
<evidence type="ECO:0000313" key="4">
    <source>
        <dbReference type="Proteomes" id="UP001153076"/>
    </source>
</evidence>
<evidence type="ECO:0000313" key="3">
    <source>
        <dbReference type="EMBL" id="KAJ8447352.1"/>
    </source>
</evidence>
<keyword evidence="2" id="KW-0732">Signal</keyword>
<name>A0A9Q1KQ46_9CARY</name>
<feature type="region of interest" description="Disordered" evidence="1">
    <location>
        <begin position="100"/>
        <end position="126"/>
    </location>
</feature>
<gene>
    <name evidence="3" type="ORF">Cgig2_013129</name>
</gene>
<evidence type="ECO:0000256" key="1">
    <source>
        <dbReference type="SAM" id="MobiDB-lite"/>
    </source>
</evidence>
<organism evidence="3 4">
    <name type="scientific">Carnegiea gigantea</name>
    <dbReference type="NCBI Taxonomy" id="171969"/>
    <lineage>
        <taxon>Eukaryota</taxon>
        <taxon>Viridiplantae</taxon>
        <taxon>Streptophyta</taxon>
        <taxon>Embryophyta</taxon>
        <taxon>Tracheophyta</taxon>
        <taxon>Spermatophyta</taxon>
        <taxon>Magnoliopsida</taxon>
        <taxon>eudicotyledons</taxon>
        <taxon>Gunneridae</taxon>
        <taxon>Pentapetalae</taxon>
        <taxon>Caryophyllales</taxon>
        <taxon>Cactineae</taxon>
        <taxon>Cactaceae</taxon>
        <taxon>Cactoideae</taxon>
        <taxon>Echinocereeae</taxon>
        <taxon>Carnegiea</taxon>
    </lineage>
</organism>
<dbReference type="Proteomes" id="UP001153076">
    <property type="component" value="Unassembled WGS sequence"/>
</dbReference>
<feature type="compositionally biased region" description="Polar residues" evidence="1">
    <location>
        <begin position="100"/>
        <end position="109"/>
    </location>
</feature>
<feature type="signal peptide" evidence="2">
    <location>
        <begin position="1"/>
        <end position="28"/>
    </location>
</feature>
<protein>
    <submittedName>
        <fullName evidence="3">Uncharacterized protein</fullName>
    </submittedName>
</protein>
<feature type="chain" id="PRO_5040480151" evidence="2">
    <location>
        <begin position="29"/>
        <end position="192"/>
    </location>
</feature>
<keyword evidence="4" id="KW-1185">Reference proteome</keyword>